<evidence type="ECO:0000256" key="2">
    <source>
        <dbReference type="ARBA" id="ARBA00010219"/>
    </source>
</evidence>
<gene>
    <name evidence="8 10" type="primary">dapF</name>
    <name evidence="10" type="ORF">AB8S09_01395</name>
</gene>
<dbReference type="Pfam" id="PF01678">
    <property type="entry name" value="DAP_epimerase"/>
    <property type="match status" value="2"/>
</dbReference>
<evidence type="ECO:0000256" key="5">
    <source>
        <dbReference type="ARBA" id="ARBA00023154"/>
    </source>
</evidence>
<dbReference type="EC" id="5.1.1.7" evidence="3 8"/>
<accession>A0ABV4DST4</accession>
<reference evidence="10 11" key="1">
    <citation type="submission" date="2024-08" db="EMBL/GenBank/DDBJ databases">
        <title>Clostridium lapicellarii sp. nov., and Clostridium renhuaiense sp. nov., two species isolated from the mud in a fermentation cellar used for producing sauce-flavour Chinese liquors.</title>
        <authorList>
            <person name="Yang F."/>
            <person name="Wang H."/>
            <person name="Chen L.Q."/>
            <person name="Zhou N."/>
            <person name="Lu J.J."/>
            <person name="Pu X.X."/>
            <person name="Wan B."/>
            <person name="Wang L."/>
            <person name="Liu S.J."/>
        </authorList>
    </citation>
    <scope>NUCLEOTIDE SEQUENCE [LARGE SCALE GENOMIC DNA]</scope>
    <source>
        <strain evidence="10 11">MT-113</strain>
    </source>
</reference>
<keyword evidence="8" id="KW-0963">Cytoplasm</keyword>
<feature type="binding site" evidence="8">
    <location>
        <position position="63"/>
    </location>
    <ligand>
        <name>substrate</name>
    </ligand>
</feature>
<feature type="site" description="Could be important to modulate the pK values of the two catalytic cysteine residues" evidence="8">
    <location>
        <position position="162"/>
    </location>
</feature>
<dbReference type="NCBIfam" id="TIGR00652">
    <property type="entry name" value="DapF"/>
    <property type="match status" value="1"/>
</dbReference>
<organism evidence="10 11">
    <name type="scientific">Clostridium lapidicellarium</name>
    <dbReference type="NCBI Taxonomy" id="3240931"/>
    <lineage>
        <taxon>Bacteria</taxon>
        <taxon>Bacillati</taxon>
        <taxon>Bacillota</taxon>
        <taxon>Clostridia</taxon>
        <taxon>Eubacteriales</taxon>
        <taxon>Clostridiaceae</taxon>
        <taxon>Clostridium</taxon>
    </lineage>
</organism>
<feature type="active site" evidence="9">
    <location>
        <position position="72"/>
    </location>
</feature>
<protein>
    <recommendedName>
        <fullName evidence="3 8">Diaminopimelate epimerase</fullName>
        <shortName evidence="8">DAP epimerase</shortName>
        <ecNumber evidence="3 8">5.1.1.7</ecNumber>
    </recommendedName>
    <alternativeName>
        <fullName evidence="8">PLP-independent amino acid racemase</fullName>
    </alternativeName>
</protein>
<evidence type="ECO:0000256" key="8">
    <source>
        <dbReference type="HAMAP-Rule" id="MF_00197"/>
    </source>
</evidence>
<comment type="function">
    <text evidence="8">Catalyzes the stereoinversion of LL-2,6-diaminopimelate (L,L-DAP) to meso-diaminopimelate (meso-DAP), a precursor of L-lysine and an essential component of the bacterial peptidoglycan.</text>
</comment>
<feature type="binding site" evidence="8">
    <location>
        <begin position="209"/>
        <end position="210"/>
    </location>
    <ligand>
        <name>substrate</name>
    </ligand>
</feature>
<comment type="subcellular location">
    <subcellularLocation>
        <location evidence="8">Cytoplasm</location>
    </subcellularLocation>
</comment>
<evidence type="ECO:0000256" key="3">
    <source>
        <dbReference type="ARBA" id="ARBA00013080"/>
    </source>
</evidence>
<dbReference type="SUPFAM" id="SSF54506">
    <property type="entry name" value="Diaminopimelate epimerase-like"/>
    <property type="match status" value="2"/>
</dbReference>
<dbReference type="PANTHER" id="PTHR31689:SF0">
    <property type="entry name" value="DIAMINOPIMELATE EPIMERASE"/>
    <property type="match status" value="1"/>
</dbReference>
<dbReference type="RefSeq" id="WP_369868346.1">
    <property type="nucleotide sequence ID" value="NZ_JBGFFE010000001.1"/>
</dbReference>
<dbReference type="HAMAP" id="MF_00197">
    <property type="entry name" value="DAP_epimerase"/>
    <property type="match status" value="1"/>
</dbReference>
<dbReference type="Gene3D" id="3.10.310.10">
    <property type="entry name" value="Diaminopimelate Epimerase, Chain A, domain 1"/>
    <property type="match status" value="2"/>
</dbReference>
<comment type="pathway">
    <text evidence="1 8">Amino-acid biosynthesis; L-lysine biosynthesis via DAP pathway; DL-2,6-diaminopimelate from LL-2,6-diaminopimelate: step 1/1.</text>
</comment>
<comment type="subunit">
    <text evidence="8">Homodimer.</text>
</comment>
<keyword evidence="5 8" id="KW-0457">Lysine biosynthesis</keyword>
<feature type="active site" description="Proton donor" evidence="8">
    <location>
        <position position="72"/>
    </location>
</feature>
<dbReference type="PROSITE" id="PS01326">
    <property type="entry name" value="DAP_EPIMERASE"/>
    <property type="match status" value="1"/>
</dbReference>
<feature type="binding site" evidence="8">
    <location>
        <begin position="73"/>
        <end position="74"/>
    </location>
    <ligand>
        <name>substrate</name>
    </ligand>
</feature>
<evidence type="ECO:0000256" key="6">
    <source>
        <dbReference type="ARBA" id="ARBA00023235"/>
    </source>
</evidence>
<keyword evidence="11" id="KW-1185">Reference proteome</keyword>
<evidence type="ECO:0000256" key="7">
    <source>
        <dbReference type="ARBA" id="ARBA00051712"/>
    </source>
</evidence>
<evidence type="ECO:0000313" key="11">
    <source>
        <dbReference type="Proteomes" id="UP001565220"/>
    </source>
</evidence>
<feature type="binding site" evidence="8">
    <location>
        <position position="191"/>
    </location>
    <ligand>
        <name>substrate</name>
    </ligand>
</feature>
<feature type="site" description="Could be important to modulate the pK values of the two catalytic cysteine residues" evidence="8">
    <location>
        <position position="209"/>
    </location>
</feature>
<comment type="similarity">
    <text evidence="2 8">Belongs to the diaminopimelate epimerase family.</text>
</comment>
<dbReference type="InterPro" id="IPR018510">
    <property type="entry name" value="DAP_epimerase_AS"/>
</dbReference>
<comment type="catalytic activity">
    <reaction evidence="7 8">
        <text>(2S,6S)-2,6-diaminopimelate = meso-2,6-diaminopimelate</text>
        <dbReference type="Rhea" id="RHEA:15393"/>
        <dbReference type="ChEBI" id="CHEBI:57609"/>
        <dbReference type="ChEBI" id="CHEBI:57791"/>
        <dbReference type="EC" id="5.1.1.7"/>
    </reaction>
</comment>
<dbReference type="Proteomes" id="UP001565220">
    <property type="component" value="Unassembled WGS sequence"/>
</dbReference>
<keyword evidence="4 8" id="KW-0028">Amino-acid biosynthesis</keyword>
<keyword evidence="6 8" id="KW-0413">Isomerase</keyword>
<evidence type="ECO:0000313" key="10">
    <source>
        <dbReference type="EMBL" id="MEY8762304.1"/>
    </source>
</evidence>
<comment type="caution">
    <text evidence="8">Lacks conserved residue(s) required for the propagation of feature annotation.</text>
</comment>
<feature type="binding site" evidence="8">
    <location>
        <begin position="219"/>
        <end position="220"/>
    </location>
    <ligand>
        <name>substrate</name>
    </ligand>
</feature>
<comment type="caution">
    <text evidence="10">The sequence shown here is derived from an EMBL/GenBank/DDBJ whole genome shotgun (WGS) entry which is preliminary data.</text>
</comment>
<sequence length="273" mass="29935">MKFTKMQGSGNDFVVIDDRGNEFLGRESELGIKLCNRHFGIGGDGVLIIRKSNIAQIKMVIINSDGSNASMCGNGIRCFAKYIWENDIVRDSVVKIETGDGVKEVFLDIGKSGVERITVNMGTPSFKPREIPARFADEIVDKQIEINGKNYKITSLFMGVPHTVIFGELEKYHVEEGKSIEKCPVFPQGTNVNFCEILDKNNIEVKTWERGAGPTLACGTGSCACVAAANKLNLTGKKVKVKVPGGNIWVEIKGRSVFMTGPAEICFKGEYDI</sequence>
<dbReference type="InterPro" id="IPR001653">
    <property type="entry name" value="DAP_epimerase_DapF"/>
</dbReference>
<feature type="binding site" evidence="8">
    <location>
        <position position="11"/>
    </location>
    <ligand>
        <name>substrate</name>
    </ligand>
</feature>
<evidence type="ECO:0000256" key="4">
    <source>
        <dbReference type="ARBA" id="ARBA00022605"/>
    </source>
</evidence>
<proteinExistence type="inferred from homology"/>
<name>A0ABV4DST4_9CLOT</name>
<dbReference type="PANTHER" id="PTHR31689">
    <property type="entry name" value="DIAMINOPIMELATE EPIMERASE, CHLOROPLASTIC"/>
    <property type="match status" value="1"/>
</dbReference>
<dbReference type="GO" id="GO:0008837">
    <property type="term" value="F:diaminopimelate epimerase activity"/>
    <property type="evidence" value="ECO:0007669"/>
    <property type="project" value="UniProtKB-EC"/>
</dbReference>
<dbReference type="EMBL" id="JBGFFE010000001">
    <property type="protein sequence ID" value="MEY8762304.1"/>
    <property type="molecule type" value="Genomic_DNA"/>
</dbReference>
<evidence type="ECO:0000256" key="9">
    <source>
        <dbReference type="PROSITE-ProRule" id="PRU10125"/>
    </source>
</evidence>
<feature type="active site" description="Proton acceptor" evidence="8">
    <location>
        <position position="218"/>
    </location>
</feature>
<evidence type="ECO:0000256" key="1">
    <source>
        <dbReference type="ARBA" id="ARBA00005196"/>
    </source>
</evidence>